<protein>
    <recommendedName>
        <fullName evidence="11">Sodium/calcium exchanger membrane region domain-containing protein</fullName>
    </recommendedName>
</protein>
<dbReference type="PANTHER" id="PTHR12266">
    <property type="entry name" value="NA+/CA2+ K+ INDEPENDENT EXCHANGER"/>
    <property type="match status" value="1"/>
</dbReference>
<dbReference type="AlphaFoldDB" id="A0A9Q0KFK6"/>
<keyword evidence="6" id="KW-0915">Sodium</keyword>
<keyword evidence="2" id="KW-0813">Transport</keyword>
<dbReference type="InterPro" id="IPR004837">
    <property type="entry name" value="NaCa_Exmemb"/>
</dbReference>
<feature type="transmembrane region" description="Helical" evidence="10">
    <location>
        <begin position="449"/>
        <end position="471"/>
    </location>
</feature>
<feature type="transmembrane region" description="Helical" evidence="10">
    <location>
        <begin position="505"/>
        <end position="524"/>
    </location>
</feature>
<evidence type="ECO:0000256" key="4">
    <source>
        <dbReference type="ARBA" id="ARBA00022692"/>
    </source>
</evidence>
<evidence type="ECO:0000256" key="8">
    <source>
        <dbReference type="ARBA" id="ARBA00023201"/>
    </source>
</evidence>
<feature type="transmembrane region" description="Helical" evidence="10">
    <location>
        <begin position="108"/>
        <end position="130"/>
    </location>
</feature>
<dbReference type="GO" id="GO:0008324">
    <property type="term" value="F:monoatomic cation transmembrane transporter activity"/>
    <property type="evidence" value="ECO:0007669"/>
    <property type="project" value="TreeGrafter"/>
</dbReference>
<feature type="transmembrane region" description="Helical" evidence="10">
    <location>
        <begin position="393"/>
        <end position="412"/>
    </location>
</feature>
<evidence type="ECO:0000256" key="2">
    <source>
        <dbReference type="ARBA" id="ARBA00022448"/>
    </source>
</evidence>
<feature type="transmembrane region" description="Helical" evidence="10">
    <location>
        <begin position="142"/>
        <end position="162"/>
    </location>
</feature>
<organism evidence="12 13">
    <name type="scientific">Protea cynaroides</name>
    <dbReference type="NCBI Taxonomy" id="273540"/>
    <lineage>
        <taxon>Eukaryota</taxon>
        <taxon>Viridiplantae</taxon>
        <taxon>Streptophyta</taxon>
        <taxon>Embryophyta</taxon>
        <taxon>Tracheophyta</taxon>
        <taxon>Spermatophyta</taxon>
        <taxon>Magnoliopsida</taxon>
        <taxon>Proteales</taxon>
        <taxon>Proteaceae</taxon>
        <taxon>Protea</taxon>
    </lineage>
</organism>
<evidence type="ECO:0000256" key="1">
    <source>
        <dbReference type="ARBA" id="ARBA00004141"/>
    </source>
</evidence>
<comment type="similarity">
    <text evidence="9">Belongs to the Ca(2+):cation antiporter (CaCA) (TC 2.A.19) family. Cation/calcium exchanger (CCX) subfamily.</text>
</comment>
<dbReference type="OrthoDB" id="407410at2759"/>
<feature type="transmembrane region" description="Helical" evidence="10">
    <location>
        <begin position="536"/>
        <end position="553"/>
    </location>
</feature>
<dbReference type="Pfam" id="PF01699">
    <property type="entry name" value="Na_Ca_ex"/>
    <property type="match status" value="2"/>
</dbReference>
<dbReference type="InterPro" id="IPR051359">
    <property type="entry name" value="CaCA_antiporter"/>
</dbReference>
<evidence type="ECO:0000256" key="6">
    <source>
        <dbReference type="ARBA" id="ARBA00023053"/>
    </source>
</evidence>
<evidence type="ECO:0000256" key="5">
    <source>
        <dbReference type="ARBA" id="ARBA00022989"/>
    </source>
</evidence>
<evidence type="ECO:0000256" key="9">
    <source>
        <dbReference type="ARBA" id="ARBA00038187"/>
    </source>
</evidence>
<comment type="subcellular location">
    <subcellularLocation>
        <location evidence="1">Membrane</location>
        <topology evidence="1">Multi-pass membrane protein</topology>
    </subcellularLocation>
</comment>
<keyword evidence="13" id="KW-1185">Reference proteome</keyword>
<keyword evidence="4 10" id="KW-0812">Transmembrane</keyword>
<dbReference type="EMBL" id="JAMYWD010000005">
    <property type="protein sequence ID" value="KAJ4969592.1"/>
    <property type="molecule type" value="Genomic_DNA"/>
</dbReference>
<reference evidence="12" key="1">
    <citation type="journal article" date="2023" name="Plant J.">
        <title>The genome of the king protea, Protea cynaroides.</title>
        <authorList>
            <person name="Chang J."/>
            <person name="Duong T.A."/>
            <person name="Schoeman C."/>
            <person name="Ma X."/>
            <person name="Roodt D."/>
            <person name="Barker N."/>
            <person name="Li Z."/>
            <person name="Van de Peer Y."/>
            <person name="Mizrachi E."/>
        </authorList>
    </citation>
    <scope>NUCLEOTIDE SEQUENCE</scope>
    <source>
        <tissue evidence="12">Young leaves</tissue>
    </source>
</reference>
<proteinExistence type="inferred from homology"/>
<keyword evidence="8" id="KW-0739">Sodium transport</keyword>
<feature type="domain" description="Sodium/calcium exchanger membrane region" evidence="11">
    <location>
        <begin position="428"/>
        <end position="581"/>
    </location>
</feature>
<keyword evidence="3" id="KW-0050">Antiport</keyword>
<dbReference type="GO" id="GO:0016020">
    <property type="term" value="C:membrane"/>
    <property type="evidence" value="ECO:0007669"/>
    <property type="project" value="UniProtKB-SubCell"/>
</dbReference>
<dbReference type="InterPro" id="IPR044880">
    <property type="entry name" value="NCX_ion-bd_dom_sf"/>
</dbReference>
<feature type="transmembrane region" description="Helical" evidence="10">
    <location>
        <begin position="12"/>
        <end position="30"/>
    </location>
</feature>
<name>A0A9Q0KFK6_9MAGN</name>
<feature type="transmembrane region" description="Helical" evidence="10">
    <location>
        <begin position="182"/>
        <end position="204"/>
    </location>
</feature>
<feature type="transmembrane region" description="Helical" evidence="10">
    <location>
        <begin position="424"/>
        <end position="443"/>
    </location>
</feature>
<sequence length="599" mass="65725">MARLASLFQGKEFYLFLNISFLFLLSFYLTTLSYPSSPHFLHQSKLSSRNISTFMFLNDTDDNGCSNLHRYHDYKAKCAYLRSEKGCKPEGYIDYLQLFYCTCGRYPVFGYTVLVLWLIVLFYLLGNTAADYFCSSLDRLSTVLRLSPTIAGVTLLSLGNGAPDVFASIVSFMQTGAGEVGLNSVLGGAFFISTIVVGIISISVDPRQISIDKSSFIRDVVFFLLTLSSLLLILLCGKIDVWGAITFASLYFVYVFIVSTTHFCRKKNRDKNLFPRSPILPPNRSLFAHETEGFQELGMPLLAYVDEEKLNSNEKGDLEVGSQKQSSPTCYYFRRFLFILELPLYLPRRLTIPVVSEERWSKPVAVISVTLAPLLMAVLWNTQGGNMGSKTGLVIYISGGLAGIIFGVLAFVTTEGSNPPTKCLLPWLAGGFLMSITWTYIIAEELVALLVSLGHVFGINSSSLGLTVLAWGNSLGDLIANVAMAVNGGPDGVQVAISGCYAGPIFNTLMGVGLSLAFSAWYAYPSSFVIPRDSSLFETIGFIMGGLLWALVILPKKNMRIDRTLGAGVLAIYICFISLRLVRATGLLPLHGTASFFGL</sequence>
<dbReference type="PANTHER" id="PTHR12266:SF36">
    <property type="entry name" value="OS10G0436900 PROTEIN"/>
    <property type="match status" value="1"/>
</dbReference>
<feature type="transmembrane region" description="Helical" evidence="10">
    <location>
        <begin position="241"/>
        <end position="264"/>
    </location>
</feature>
<evidence type="ECO:0000256" key="10">
    <source>
        <dbReference type="SAM" id="Phobius"/>
    </source>
</evidence>
<keyword evidence="8" id="KW-0406">Ion transport</keyword>
<evidence type="ECO:0000259" key="11">
    <source>
        <dbReference type="Pfam" id="PF01699"/>
    </source>
</evidence>
<dbReference type="Proteomes" id="UP001141806">
    <property type="component" value="Unassembled WGS sequence"/>
</dbReference>
<dbReference type="GO" id="GO:0015297">
    <property type="term" value="F:antiporter activity"/>
    <property type="evidence" value="ECO:0007669"/>
    <property type="project" value="UniProtKB-KW"/>
</dbReference>
<feature type="transmembrane region" description="Helical" evidence="10">
    <location>
        <begin position="565"/>
        <end position="582"/>
    </location>
</feature>
<keyword evidence="5 10" id="KW-1133">Transmembrane helix</keyword>
<feature type="transmembrane region" description="Helical" evidence="10">
    <location>
        <begin position="364"/>
        <end position="381"/>
    </location>
</feature>
<comment type="caution">
    <text evidence="12">The sequence shown here is derived from an EMBL/GenBank/DDBJ whole genome shotgun (WGS) entry which is preliminary data.</text>
</comment>
<evidence type="ECO:0000313" key="12">
    <source>
        <dbReference type="EMBL" id="KAJ4969592.1"/>
    </source>
</evidence>
<feature type="domain" description="Sodium/calcium exchanger membrane region" evidence="11">
    <location>
        <begin position="115"/>
        <end position="258"/>
    </location>
</feature>
<evidence type="ECO:0000256" key="7">
    <source>
        <dbReference type="ARBA" id="ARBA00023136"/>
    </source>
</evidence>
<evidence type="ECO:0000313" key="13">
    <source>
        <dbReference type="Proteomes" id="UP001141806"/>
    </source>
</evidence>
<accession>A0A9Q0KFK6</accession>
<gene>
    <name evidence="12" type="ORF">NE237_002691</name>
</gene>
<keyword evidence="7 10" id="KW-0472">Membrane</keyword>
<dbReference type="GO" id="GO:0006814">
    <property type="term" value="P:sodium ion transport"/>
    <property type="evidence" value="ECO:0007669"/>
    <property type="project" value="UniProtKB-KW"/>
</dbReference>
<feature type="transmembrane region" description="Helical" evidence="10">
    <location>
        <begin position="216"/>
        <end position="235"/>
    </location>
</feature>
<dbReference type="Gene3D" id="1.20.1420.30">
    <property type="entry name" value="NCX, central ion-binding region"/>
    <property type="match status" value="2"/>
</dbReference>
<evidence type="ECO:0000256" key="3">
    <source>
        <dbReference type="ARBA" id="ARBA00022449"/>
    </source>
</evidence>